<feature type="domain" description="BTB" evidence="1">
    <location>
        <begin position="7"/>
        <end position="73"/>
    </location>
</feature>
<dbReference type="SUPFAM" id="SSF57625">
    <property type="entry name" value="Invertebrate chitin-binding proteins"/>
    <property type="match status" value="4"/>
</dbReference>
<dbReference type="Proteomes" id="UP000663882">
    <property type="component" value="Unassembled WGS sequence"/>
</dbReference>
<dbReference type="InterPro" id="IPR036508">
    <property type="entry name" value="Chitin-bd_dom_sf"/>
</dbReference>
<dbReference type="CDD" id="cd18316">
    <property type="entry name" value="BTB_POZ_KCTD-like"/>
    <property type="match status" value="1"/>
</dbReference>
<dbReference type="InterPro" id="IPR045068">
    <property type="entry name" value="BACURD1-3"/>
</dbReference>
<dbReference type="PROSITE" id="PS50097">
    <property type="entry name" value="BTB"/>
    <property type="match status" value="1"/>
</dbReference>
<dbReference type="SMART" id="SM00494">
    <property type="entry name" value="ChtBD2"/>
    <property type="match status" value="5"/>
</dbReference>
<dbReference type="Pfam" id="PF02214">
    <property type="entry name" value="BTB_2"/>
    <property type="match status" value="1"/>
</dbReference>
<organism evidence="3 4">
    <name type="scientific">Rotaria sordida</name>
    <dbReference type="NCBI Taxonomy" id="392033"/>
    <lineage>
        <taxon>Eukaryota</taxon>
        <taxon>Metazoa</taxon>
        <taxon>Spiralia</taxon>
        <taxon>Gnathifera</taxon>
        <taxon>Rotifera</taxon>
        <taxon>Eurotatoria</taxon>
        <taxon>Bdelloidea</taxon>
        <taxon>Philodinida</taxon>
        <taxon>Philodinidae</taxon>
        <taxon>Rotaria</taxon>
    </lineage>
</organism>
<dbReference type="InterPro" id="IPR003131">
    <property type="entry name" value="T1-type_BTB"/>
</dbReference>
<dbReference type="AlphaFoldDB" id="A0A815HZR8"/>
<dbReference type="OrthoDB" id="439917at2759"/>
<dbReference type="InterPro" id="IPR002557">
    <property type="entry name" value="Chitin-bd_dom"/>
</dbReference>
<dbReference type="SMART" id="SM00225">
    <property type="entry name" value="BTB"/>
    <property type="match status" value="1"/>
</dbReference>
<dbReference type="Gene3D" id="3.30.710.10">
    <property type="entry name" value="Potassium Channel Kv1.1, Chain A"/>
    <property type="match status" value="1"/>
</dbReference>
<dbReference type="GO" id="GO:0051260">
    <property type="term" value="P:protein homooligomerization"/>
    <property type="evidence" value="ECO:0007669"/>
    <property type="project" value="InterPro"/>
</dbReference>
<dbReference type="EMBL" id="CAJNOO010003892">
    <property type="protein sequence ID" value="CAF1358843.1"/>
    <property type="molecule type" value="Genomic_DNA"/>
</dbReference>
<evidence type="ECO:0000259" key="1">
    <source>
        <dbReference type="PROSITE" id="PS50097"/>
    </source>
</evidence>
<dbReference type="SUPFAM" id="SSF54695">
    <property type="entry name" value="POZ domain"/>
    <property type="match status" value="1"/>
</dbReference>
<feature type="domain" description="Chitin-binding type-2" evidence="2">
    <location>
        <begin position="667"/>
        <end position="716"/>
    </location>
</feature>
<dbReference type="GO" id="GO:0005576">
    <property type="term" value="C:extracellular region"/>
    <property type="evidence" value="ECO:0007669"/>
    <property type="project" value="InterPro"/>
</dbReference>
<feature type="domain" description="Chitin-binding type-2" evidence="2">
    <location>
        <begin position="368"/>
        <end position="422"/>
    </location>
</feature>
<dbReference type="Pfam" id="PF01607">
    <property type="entry name" value="CBM_14"/>
    <property type="match status" value="4"/>
</dbReference>
<accession>A0A815HZR8</accession>
<evidence type="ECO:0000313" key="3">
    <source>
        <dbReference type="EMBL" id="CAF1358843.1"/>
    </source>
</evidence>
<dbReference type="GO" id="GO:0008061">
    <property type="term" value="F:chitin binding"/>
    <property type="evidence" value="ECO:0007669"/>
    <property type="project" value="InterPro"/>
</dbReference>
<dbReference type="Gene3D" id="2.170.140.10">
    <property type="entry name" value="Chitin binding domain"/>
    <property type="match status" value="4"/>
</dbReference>
<evidence type="ECO:0000313" key="4">
    <source>
        <dbReference type="Proteomes" id="UP000663882"/>
    </source>
</evidence>
<dbReference type="InterPro" id="IPR011333">
    <property type="entry name" value="SKP1/BTB/POZ_sf"/>
</dbReference>
<dbReference type="InterPro" id="IPR000210">
    <property type="entry name" value="BTB/POZ_dom"/>
</dbReference>
<proteinExistence type="predicted"/>
<dbReference type="PROSITE" id="PS50940">
    <property type="entry name" value="CHIT_BIND_II"/>
    <property type="match status" value="4"/>
</dbReference>
<feature type="domain" description="Chitin-binding type-2" evidence="2">
    <location>
        <begin position="536"/>
        <end position="592"/>
    </location>
</feature>
<name>A0A815HZR8_9BILA</name>
<comment type="caution">
    <text evidence="3">The sequence shown here is derived from an EMBL/GenBank/DDBJ whole genome shotgun (WGS) entry which is preliminary data.</text>
</comment>
<dbReference type="PANTHER" id="PTHR11145:SF8">
    <property type="entry name" value="RE57120P"/>
    <property type="match status" value="1"/>
</dbReference>
<dbReference type="PANTHER" id="PTHR11145">
    <property type="entry name" value="BTB/POZ DOMAIN-CONTAINING ADAPTER FOR CUL3-MEDIATED RHOA DEGRADATION PROTEIN FAMILY MEMBER"/>
    <property type="match status" value="1"/>
</dbReference>
<reference evidence="3" key="1">
    <citation type="submission" date="2021-02" db="EMBL/GenBank/DDBJ databases">
        <authorList>
            <person name="Nowell W R."/>
        </authorList>
    </citation>
    <scope>NUCLEOTIDE SEQUENCE</scope>
</reference>
<sequence>MANEKSEIIELNVGGTYYTTSKATLCSQDSMLKSLFHFPLVYDQQKRIFIDRDGQHFRYILNYLRDGYIDIPSDPIIQNELLREAQYYCLDNLVKFLKIEMDALISSDEFKFVGKWIKRTHDYTYDFKMTLKIKGDYKEEIQNVPIEGFILWSLEKAPENSHIFHRIGDYGREFVEGVYHRDKYQMEFKGVRKDVSAEGLIALDQYRITLSEDGQSFEGVTAGHEAFKYSTGLKDIGIAEALRTKSYAESNTALPILSTNGKDNSAEEVILIMKHNCFLLGVLNILSDSTESHILLNIIRQKYASAKPINNFFHYESTIPTSLKTNTATLHTNINVQLLITKSNSYLYNSDEADNDNQLDRYKRDATSFVCKEDGYYPDPSNCRIYHICTSGIDTTTTCAEGTLWDPAKKICGWENTIECKKVTLFANATRVTRKSTTTRSPIKVDSNFTCEYDADGYFPDPKYCHIYHYCGIGVHTVLQCSDNLWFSPISEECEWPDKAKCTAAGDFYTSSLISTNLDNQSERTDSSKQNTPYPPIPCPKGIQEHFRDPYDCSTFHYCNGGVDKSGFCEPGLFWDKKLGCQWPKDVSNCEHKCPPNGQPLRFVAPDSCCHYYECVNDHLKEKVCPLHKLFSVETKSCEHFQVVKCGARKNCIDSCDYDYSPLCEAVPNCRDRPNGNYADQYRSNCQYHYTCLESRTFNYTSCQLGFRFSVQYQKCLPAKQEKILMNDYIKSFLSVHSCITHIVLKMIAEHFNGTMLISFLDEFNKIQRFMSITDVFDDLIEYITKYAMTIKEIYMNSLLNNDERRNFITKKSY</sequence>
<protein>
    <submittedName>
        <fullName evidence="3">Uncharacterized protein</fullName>
    </submittedName>
</protein>
<feature type="domain" description="Chitin-binding type-2" evidence="2">
    <location>
        <begin position="448"/>
        <end position="504"/>
    </location>
</feature>
<gene>
    <name evidence="3" type="ORF">RFH988_LOCUS32706</name>
</gene>
<evidence type="ECO:0000259" key="2">
    <source>
        <dbReference type="PROSITE" id="PS50940"/>
    </source>
</evidence>